<evidence type="ECO:0008006" key="5">
    <source>
        <dbReference type="Google" id="ProtNLM"/>
    </source>
</evidence>
<protein>
    <recommendedName>
        <fullName evidence="5">DUF5666 domain-containing protein</fullName>
    </recommendedName>
</protein>
<keyword evidence="2" id="KW-0472">Membrane</keyword>
<accession>A0ABU7PLE5</accession>
<organism evidence="3 4">
    <name type="scientific">Actinacidiphila polyblastidii</name>
    <dbReference type="NCBI Taxonomy" id="3110430"/>
    <lineage>
        <taxon>Bacteria</taxon>
        <taxon>Bacillati</taxon>
        <taxon>Actinomycetota</taxon>
        <taxon>Actinomycetes</taxon>
        <taxon>Kitasatosporales</taxon>
        <taxon>Streptomycetaceae</taxon>
        <taxon>Actinacidiphila</taxon>
    </lineage>
</organism>
<keyword evidence="2" id="KW-0812">Transmembrane</keyword>
<comment type="caution">
    <text evidence="3">The sequence shown here is derived from an EMBL/GenBank/DDBJ whole genome shotgun (WGS) entry which is preliminary data.</text>
</comment>
<keyword evidence="4" id="KW-1185">Reference proteome</keyword>
<proteinExistence type="predicted"/>
<feature type="region of interest" description="Disordered" evidence="1">
    <location>
        <begin position="20"/>
        <end position="43"/>
    </location>
</feature>
<evidence type="ECO:0000256" key="1">
    <source>
        <dbReference type="SAM" id="MobiDB-lite"/>
    </source>
</evidence>
<evidence type="ECO:0000256" key="2">
    <source>
        <dbReference type="SAM" id="Phobius"/>
    </source>
</evidence>
<evidence type="ECO:0000313" key="4">
    <source>
        <dbReference type="Proteomes" id="UP001344658"/>
    </source>
</evidence>
<gene>
    <name evidence="3" type="ORF">V2S66_32435</name>
</gene>
<feature type="transmembrane region" description="Helical" evidence="2">
    <location>
        <begin position="98"/>
        <end position="119"/>
    </location>
</feature>
<dbReference type="RefSeq" id="WP_330800380.1">
    <property type="nucleotide sequence ID" value="NZ_JAZEWV010000050.1"/>
</dbReference>
<sequence length="283" mass="26545">MARRRTELVKADADADLLVPHAGGIEPGGIRAGEVEPVGEGADATAPTRQIEIFEGAEIVEGPGGAPAERPEDVLAQPPDARDISAELAAPPRRRLPWLTLALSACIVAAAAFAGGALVEKSHLRSTPGGTGRAGTFAGGAGGAGGRTFGGFGAGGTRTGAGAGTGTGAGTGAAAGGAAGSGGAGGSGVTIGTVKLVDGDTLYVTDASGAIVKVTTGSSTKVTEAKAGKVADLQPGQSVTIRGSQSASGDIAATTVTEGAAAGGFAGFGGFGGGAAGGAGGGN</sequence>
<dbReference type="EMBL" id="JAZEWV010000050">
    <property type="protein sequence ID" value="MEE4546660.1"/>
    <property type="molecule type" value="Genomic_DNA"/>
</dbReference>
<evidence type="ECO:0000313" key="3">
    <source>
        <dbReference type="EMBL" id="MEE4546660.1"/>
    </source>
</evidence>
<reference evidence="3 4" key="1">
    <citation type="submission" date="2023-12" db="EMBL/GenBank/DDBJ databases">
        <title>Streptomyces sp. V4-01.</title>
        <authorList>
            <person name="Somphong A."/>
            <person name="Phongsopitanun W."/>
        </authorList>
    </citation>
    <scope>NUCLEOTIDE SEQUENCE [LARGE SCALE GENOMIC DNA]</scope>
    <source>
        <strain evidence="3 4">V4-01</strain>
    </source>
</reference>
<name>A0ABU7PLE5_9ACTN</name>
<dbReference type="Proteomes" id="UP001344658">
    <property type="component" value="Unassembled WGS sequence"/>
</dbReference>
<keyword evidence="2" id="KW-1133">Transmembrane helix</keyword>